<evidence type="ECO:0000256" key="2">
    <source>
        <dbReference type="SAM" id="SignalP"/>
    </source>
</evidence>
<dbReference type="SUPFAM" id="SSF69318">
    <property type="entry name" value="Integrin alpha N-terminal domain"/>
    <property type="match status" value="1"/>
</dbReference>
<reference evidence="4" key="1">
    <citation type="submission" date="2016-11" db="EMBL/GenBank/DDBJ databases">
        <authorList>
            <person name="Jaros S."/>
            <person name="Januszkiewicz K."/>
            <person name="Wedrychowicz H."/>
        </authorList>
    </citation>
    <scope>NUCLEOTIDE SEQUENCE [LARGE SCALE GENOMIC DNA]</scope>
    <source>
        <strain evidence="4">CGMCC 4.3555</strain>
    </source>
</reference>
<dbReference type="EMBL" id="FRBK01000023">
    <property type="protein sequence ID" value="SHN20192.1"/>
    <property type="molecule type" value="Genomic_DNA"/>
</dbReference>
<dbReference type="Gene3D" id="3.90.1720.10">
    <property type="entry name" value="endopeptidase domain like (from Nostoc punctiforme)"/>
    <property type="match status" value="1"/>
</dbReference>
<dbReference type="PANTHER" id="PTHR44103:SF1">
    <property type="entry name" value="PROPROTEIN CONVERTASE P"/>
    <property type="match status" value="1"/>
</dbReference>
<accession>A0A9X8N763</accession>
<protein>
    <submittedName>
        <fullName evidence="3">Repeat domain-containing protein</fullName>
    </submittedName>
</protein>
<dbReference type="AlphaFoldDB" id="A0A9X8N763"/>
<feature type="chain" id="PRO_5040861866" evidence="2">
    <location>
        <begin position="38"/>
        <end position="450"/>
    </location>
</feature>
<evidence type="ECO:0000313" key="4">
    <source>
        <dbReference type="Proteomes" id="UP000184388"/>
    </source>
</evidence>
<keyword evidence="1 2" id="KW-0732">Signal</keyword>
<name>A0A9X8N763_9ACTN</name>
<dbReference type="PANTHER" id="PTHR44103">
    <property type="entry name" value="PROPROTEIN CONVERTASE P"/>
    <property type="match status" value="1"/>
</dbReference>
<dbReference type="Proteomes" id="UP000184388">
    <property type="component" value="Unassembled WGS sequence"/>
</dbReference>
<evidence type="ECO:0000256" key="1">
    <source>
        <dbReference type="ARBA" id="ARBA00022729"/>
    </source>
</evidence>
<feature type="signal peptide" evidence="2">
    <location>
        <begin position="1"/>
        <end position="37"/>
    </location>
</feature>
<dbReference type="Gene3D" id="2.115.10.10">
    <property type="entry name" value="Tachylectin 2"/>
    <property type="match status" value="1"/>
</dbReference>
<dbReference type="Pfam" id="PF13517">
    <property type="entry name" value="FG-GAP_3"/>
    <property type="match status" value="1"/>
</dbReference>
<sequence length="450" mass="47082">MSTFAAKLKKTSVATLVVAAAVTGLSIAGPAAAPAQAAGTSAVGGEITTAEVMSRAQYWVDRAVPYSQSDYDPDPQGRNYRQDCSGFVSMAWHLNTSLTTWTLPQVATRLSSLDELQPGDMLDNIDSHVVLFGGWADSGRTTAKVWEEAHPGTTARVNSSYYTRSYINSHGFRPYRYTKIVESKPTPKDVGMTNLTGGDFGGDGKADVVAVEASSGKLFYYPGIGGGRLGDRVQAGTGWNTMSELTSGYFTGSGKLDLAAVDNDGVLWIYPGNGNGTFGNRIKAGTGWDGMHDLAGADLNKDGKSDLVAVESSTGKLYAYPGNGNGTFGNRVQIGSGWNGMDQIVSPGDMNKDGNADIVAREVSTGNLYVYPGTGSFNGTNTLGSRTQIGSGWDSMTNLVSGDFNGDGIGDVDAVQAKVGETGTFYSYPGTGAINGTNTLGARVQIGTGW</sequence>
<comment type="caution">
    <text evidence="3">The sequence shown here is derived from an EMBL/GenBank/DDBJ whole genome shotgun (WGS) entry which is preliminary data.</text>
</comment>
<proteinExistence type="predicted"/>
<dbReference type="InterPro" id="IPR013517">
    <property type="entry name" value="FG-GAP"/>
</dbReference>
<evidence type="ECO:0000313" key="3">
    <source>
        <dbReference type="EMBL" id="SHN20192.1"/>
    </source>
</evidence>
<gene>
    <name evidence="3" type="ORF">SAMN05216268_123128</name>
</gene>
<organism evidence="3 4">
    <name type="scientific">Streptomyces yunnanensis</name>
    <dbReference type="NCBI Taxonomy" id="156453"/>
    <lineage>
        <taxon>Bacteria</taxon>
        <taxon>Bacillati</taxon>
        <taxon>Actinomycetota</taxon>
        <taxon>Actinomycetes</taxon>
        <taxon>Kitasatosporales</taxon>
        <taxon>Streptomycetaceae</taxon>
        <taxon>Streptomyces</taxon>
    </lineage>
</organism>
<dbReference type="RefSeq" id="WP_073448722.1">
    <property type="nucleotide sequence ID" value="NZ_FRBK01000023.1"/>
</dbReference>
<dbReference type="InterPro" id="IPR028994">
    <property type="entry name" value="Integrin_alpha_N"/>
</dbReference>